<proteinExistence type="inferred from homology"/>
<evidence type="ECO:0000256" key="4">
    <source>
        <dbReference type="ARBA" id="ARBA00022729"/>
    </source>
</evidence>
<dbReference type="SUPFAM" id="SSF53850">
    <property type="entry name" value="Periplasmic binding protein-like II"/>
    <property type="match status" value="1"/>
</dbReference>
<evidence type="ECO:0000256" key="1">
    <source>
        <dbReference type="ARBA" id="ARBA00004196"/>
    </source>
</evidence>
<evidence type="ECO:0000313" key="7">
    <source>
        <dbReference type="Proteomes" id="UP000564806"/>
    </source>
</evidence>
<dbReference type="Gene3D" id="3.40.190.10">
    <property type="entry name" value="Periplasmic binding protein-like II"/>
    <property type="match status" value="2"/>
</dbReference>
<name>A0A850EZX1_9BACL</name>
<evidence type="ECO:0000256" key="2">
    <source>
        <dbReference type="ARBA" id="ARBA00008520"/>
    </source>
</evidence>
<feature type="signal peptide" evidence="5">
    <location>
        <begin position="1"/>
        <end position="34"/>
    </location>
</feature>
<dbReference type="EMBL" id="JABWCS010000218">
    <property type="protein sequence ID" value="NUU63381.1"/>
    <property type="molecule type" value="Genomic_DNA"/>
</dbReference>
<dbReference type="Proteomes" id="UP000564806">
    <property type="component" value="Unassembled WGS sequence"/>
</dbReference>
<dbReference type="PANTHER" id="PTHR43649:SF31">
    <property type="entry name" value="SN-GLYCEROL-3-PHOSPHATE-BINDING PERIPLASMIC PROTEIN UGPB"/>
    <property type="match status" value="1"/>
</dbReference>
<keyword evidence="3" id="KW-0813">Transport</keyword>
<dbReference type="AlphaFoldDB" id="A0A850EZX1"/>
<keyword evidence="7" id="KW-1185">Reference proteome</keyword>
<feature type="chain" id="PRO_5032654776" evidence="5">
    <location>
        <begin position="35"/>
        <end position="441"/>
    </location>
</feature>
<reference evidence="6" key="1">
    <citation type="submission" date="2020-06" db="EMBL/GenBank/DDBJ databases">
        <title>Paenibacillus sp. nov., isolated from soil.</title>
        <authorList>
            <person name="Seo Y.L."/>
        </authorList>
    </citation>
    <scope>NUCLEOTIDE SEQUENCE [LARGE SCALE GENOMIC DNA]</scope>
    <source>
        <strain evidence="6">JW14</strain>
    </source>
</reference>
<comment type="subcellular location">
    <subcellularLocation>
        <location evidence="1">Cell envelope</location>
    </subcellularLocation>
</comment>
<evidence type="ECO:0000256" key="3">
    <source>
        <dbReference type="ARBA" id="ARBA00022448"/>
    </source>
</evidence>
<accession>A0A850EZX1</accession>
<dbReference type="InterPro" id="IPR050490">
    <property type="entry name" value="Bact_solute-bd_prot1"/>
</dbReference>
<comment type="similarity">
    <text evidence="2">Belongs to the bacterial solute-binding protein 1 family.</text>
</comment>
<organism evidence="6 7">
    <name type="scientific">Paenibacillus agri</name>
    <dbReference type="NCBI Taxonomy" id="2744309"/>
    <lineage>
        <taxon>Bacteria</taxon>
        <taxon>Bacillati</taxon>
        <taxon>Bacillota</taxon>
        <taxon>Bacilli</taxon>
        <taxon>Bacillales</taxon>
        <taxon>Paenibacillaceae</taxon>
        <taxon>Paenibacillus</taxon>
    </lineage>
</organism>
<dbReference type="PANTHER" id="PTHR43649">
    <property type="entry name" value="ARABINOSE-BINDING PROTEIN-RELATED"/>
    <property type="match status" value="1"/>
</dbReference>
<protein>
    <submittedName>
        <fullName evidence="6">Extracellular solute-binding protein</fullName>
    </submittedName>
</protein>
<evidence type="ECO:0000256" key="5">
    <source>
        <dbReference type="SAM" id="SignalP"/>
    </source>
</evidence>
<dbReference type="Pfam" id="PF13416">
    <property type="entry name" value="SBP_bac_8"/>
    <property type="match status" value="1"/>
</dbReference>
<gene>
    <name evidence="6" type="ORF">HPT30_23775</name>
</gene>
<dbReference type="InterPro" id="IPR006059">
    <property type="entry name" value="SBP"/>
</dbReference>
<comment type="caution">
    <text evidence="6">The sequence shown here is derived from an EMBL/GenBank/DDBJ whole genome shotgun (WGS) entry which is preliminary data.</text>
</comment>
<keyword evidence="4 5" id="KW-0732">Signal</keyword>
<sequence>MTNQWNHMKKKFAVVLTAVVGTTVILSGCGQAGANESAVKYTKGDKVVEIKFWTSAMEQVNKDLVDQFNKTKGAELNIHVSAEYQGDYSEIQQKVNAAAIANTLPNAFIGEVSQTKGFADSNTIVDLEPFMKVNDFNRDDFKIGDLDNLYVDKDMYAFPHMRSLPVMYVNKTLAKKVGLNENGPATFDELESYMETAYKATGKTPMYLLNNDLWILEALLSSYSNTNMLNDEETATNINSKGAVELISFLRDGVSKGLIKVFNPTQLNDFVGAVSDPDTLLTFSSIGGYKIFLGLAAKSKYELGVAMIPEGKGGTRGVPVGGSNVYMSNTGTEEEKAATFEFMEWLSDTEQAAYASANTGYLPTRLSSLDTDLMKKTMAEFPGYKVAIDELKFSKKRPTTGVYHEVETLVVSRLGDILTDNKDVQQGLDALAKDVNAILTR</sequence>
<dbReference type="GO" id="GO:0030313">
    <property type="term" value="C:cell envelope"/>
    <property type="evidence" value="ECO:0007669"/>
    <property type="project" value="UniProtKB-SubCell"/>
</dbReference>
<dbReference type="RefSeq" id="WP_175373776.1">
    <property type="nucleotide sequence ID" value="NZ_JABWCS010000218.1"/>
</dbReference>
<evidence type="ECO:0000313" key="6">
    <source>
        <dbReference type="EMBL" id="NUU63381.1"/>
    </source>
</evidence>